<accession>A0A1I2EAM9</accession>
<reference evidence="2" key="1">
    <citation type="submission" date="2016-10" db="EMBL/GenBank/DDBJ databases">
        <authorList>
            <person name="Varghese N."/>
            <person name="Submissions S."/>
        </authorList>
    </citation>
    <scope>NUCLEOTIDE SEQUENCE [LARGE SCALE GENOMIC DNA]</scope>
    <source>
        <strain evidence="2">CGMCC 1.9227</strain>
    </source>
</reference>
<dbReference type="EMBL" id="FONQ01000005">
    <property type="protein sequence ID" value="SFE89749.1"/>
    <property type="molecule type" value="Genomic_DNA"/>
</dbReference>
<gene>
    <name evidence="1" type="ORF">SAMN04488131_105140</name>
</gene>
<name>A0A1I2EAM9_9FLAO</name>
<protein>
    <recommendedName>
        <fullName evidence="3">CarboxypepD_reg-like domain-containing protein</fullName>
    </recommendedName>
</protein>
<dbReference type="RefSeq" id="WP_143071061.1">
    <property type="nucleotide sequence ID" value="NZ_FONQ01000005.1"/>
</dbReference>
<evidence type="ECO:0008006" key="3">
    <source>
        <dbReference type="Google" id="ProtNLM"/>
    </source>
</evidence>
<keyword evidence="2" id="KW-1185">Reference proteome</keyword>
<dbReference type="Proteomes" id="UP000198596">
    <property type="component" value="Unassembled WGS sequence"/>
</dbReference>
<dbReference type="STRING" id="935223.SAMN04488131_105140"/>
<evidence type="ECO:0000313" key="1">
    <source>
        <dbReference type="EMBL" id="SFE89749.1"/>
    </source>
</evidence>
<dbReference type="OrthoDB" id="1431099at2"/>
<proteinExistence type="predicted"/>
<dbReference type="AlphaFoldDB" id="A0A1I2EAM9"/>
<sequence>MNKNYFFVSIVFFTLQSGFSQTEKLIKGKVVHEQFPVAKVEVANFSSKKVSITNLAGEFYLVVKAGDELIFISKNHDIKKIVIDQNTIIRNNLVISLILKPEELEEVLITKMPSIKLSTDKAYEQGKIDQLAVEKSARSLKTGVYNGSIENGMDLIRIGKMILKLFLKEKEAVKKKGTEIEFKALATTTCDQKFYVETLKLKPEEIALFLQFCDADPKSKTLTENSNILSLMDFLSTKNIEFKKL</sequence>
<organism evidence="1 2">
    <name type="scientific">Flavobacterium xueshanense</name>
    <dbReference type="NCBI Taxonomy" id="935223"/>
    <lineage>
        <taxon>Bacteria</taxon>
        <taxon>Pseudomonadati</taxon>
        <taxon>Bacteroidota</taxon>
        <taxon>Flavobacteriia</taxon>
        <taxon>Flavobacteriales</taxon>
        <taxon>Flavobacteriaceae</taxon>
        <taxon>Flavobacterium</taxon>
    </lineage>
</organism>
<evidence type="ECO:0000313" key="2">
    <source>
        <dbReference type="Proteomes" id="UP000198596"/>
    </source>
</evidence>